<name>M1P237_DESSD</name>
<feature type="domain" description="Xaa-Pro dipeptidyl-peptidase-like" evidence="1">
    <location>
        <begin position="141"/>
        <end position="270"/>
    </location>
</feature>
<dbReference type="STRING" id="1167006.UWK_00964"/>
<dbReference type="Gene3D" id="3.40.50.1820">
    <property type="entry name" value="alpha/beta hydrolase"/>
    <property type="match status" value="1"/>
</dbReference>
<dbReference type="InterPro" id="IPR000383">
    <property type="entry name" value="Xaa-Pro-like_dom"/>
</dbReference>
<dbReference type="GO" id="GO:0016787">
    <property type="term" value="F:hydrolase activity"/>
    <property type="evidence" value="ECO:0007669"/>
    <property type="project" value="InterPro"/>
</dbReference>
<dbReference type="InterPro" id="IPR029058">
    <property type="entry name" value="AB_hydrolase_fold"/>
</dbReference>
<dbReference type="PANTHER" id="PTHR22946:SF12">
    <property type="entry name" value="CONIDIAL PIGMENT BIOSYNTHESIS PROTEIN AYG1 (AFU_ORTHOLOGUE AFUA_2G17550)"/>
    <property type="match status" value="1"/>
</dbReference>
<dbReference type="SUPFAM" id="SSF53474">
    <property type="entry name" value="alpha/beta-Hydrolases"/>
    <property type="match status" value="1"/>
</dbReference>
<protein>
    <submittedName>
        <fullName evidence="2">Lysophospholipase</fullName>
    </submittedName>
</protein>
<dbReference type="InterPro" id="IPR050261">
    <property type="entry name" value="FrsA_esterase"/>
</dbReference>
<evidence type="ECO:0000259" key="1">
    <source>
        <dbReference type="Pfam" id="PF02129"/>
    </source>
</evidence>
<sequence length="406" mass="45157">MGSLERSATRVQGFQDKEMDFQLIRQLGSCQTGGASIGQCLHLAAKIEDGNPGAWVKEFSNLARQQEEEARQRLEKGHRISSGELFLMACNSFRAAEYYSSCVVPDHARLGMSSRDCFLKAAECFDYNLTHVRIPFGEEALPVYLFTPEKDTRKEKTLLIVSGFDGTLEEEFMARGMAALKRGYNVLLFAGPGQMDSCRFIPQSSFIPDFERVVSTVLDWLTARKESDPQRTALLGISFGGYFATQAAAHEPRIKALIANSPIVDLHAYMNAFAGFDPAVMPDEDDFTVAEIPVIPAEIMNEQMKLMSTNLITRFGRGSMKKSFVYMQEFRVGEHLKEIRCPSLALLGEGEGEEPQRQFEAFCRGVSGKLDSCRFTAAQGADSHCQVGNLSYSSGVILDWLDECFS</sequence>
<dbReference type="RefSeq" id="WP_015403234.1">
    <property type="nucleotide sequence ID" value="NC_020304.1"/>
</dbReference>
<evidence type="ECO:0000313" key="3">
    <source>
        <dbReference type="Proteomes" id="UP000011721"/>
    </source>
</evidence>
<dbReference type="Pfam" id="PF02129">
    <property type="entry name" value="Peptidase_S15"/>
    <property type="match status" value="1"/>
</dbReference>
<reference evidence="3" key="1">
    <citation type="journal article" date="2013" name="Stand. Genomic Sci.">
        <title>Complete genome sequence of Desulfocapsa sulfexigens, a marine deltaproteobacterium specialized in disproportionating inorganic sulfur compounds.</title>
        <authorList>
            <person name="Finster K.W."/>
            <person name="Kjeldsen K.U."/>
            <person name="Kube M."/>
            <person name="Reinhardt R."/>
            <person name="Mussmann M."/>
            <person name="Amann R."/>
            <person name="Schreiber L."/>
        </authorList>
    </citation>
    <scope>NUCLEOTIDE SEQUENCE [LARGE SCALE GENOMIC DNA]</scope>
    <source>
        <strain evidence="3">DSM 10523 / SB164P1</strain>
    </source>
</reference>
<gene>
    <name evidence="2" type="ordered locus">UWK_00964</name>
</gene>
<dbReference type="eggNOG" id="COG1073">
    <property type="taxonomic scope" value="Bacteria"/>
</dbReference>
<accession>M1P237</accession>
<dbReference type="PANTHER" id="PTHR22946">
    <property type="entry name" value="DIENELACTONE HYDROLASE DOMAIN-CONTAINING PROTEIN-RELATED"/>
    <property type="match status" value="1"/>
</dbReference>
<dbReference type="KEGG" id="dsf:UWK_00964"/>
<dbReference type="AlphaFoldDB" id="M1P237"/>
<evidence type="ECO:0000313" key="2">
    <source>
        <dbReference type="EMBL" id="AGF77538.1"/>
    </source>
</evidence>
<proteinExistence type="predicted"/>
<dbReference type="PATRIC" id="fig|1167006.5.peg.1081"/>
<dbReference type="Gene3D" id="1.20.1440.110">
    <property type="entry name" value="acylaminoacyl peptidase"/>
    <property type="match status" value="1"/>
</dbReference>
<dbReference type="Proteomes" id="UP000011721">
    <property type="component" value="Chromosome"/>
</dbReference>
<dbReference type="EMBL" id="CP003985">
    <property type="protein sequence ID" value="AGF77538.1"/>
    <property type="molecule type" value="Genomic_DNA"/>
</dbReference>
<organism evidence="2 3">
    <name type="scientific">Desulfocapsa sulfexigens (strain DSM 10523 / SB164P1)</name>
    <dbReference type="NCBI Taxonomy" id="1167006"/>
    <lineage>
        <taxon>Bacteria</taxon>
        <taxon>Pseudomonadati</taxon>
        <taxon>Thermodesulfobacteriota</taxon>
        <taxon>Desulfobulbia</taxon>
        <taxon>Desulfobulbales</taxon>
        <taxon>Desulfocapsaceae</taxon>
        <taxon>Desulfocapsa</taxon>
    </lineage>
</organism>
<keyword evidence="3" id="KW-1185">Reference proteome</keyword>
<dbReference type="OrthoDB" id="217645at2"/>
<dbReference type="HOGENOM" id="CLU_034451_1_1_7"/>